<feature type="transmembrane region" description="Helical" evidence="11">
    <location>
        <begin position="379"/>
        <end position="402"/>
    </location>
</feature>
<feature type="transmembrane region" description="Helical" evidence="11">
    <location>
        <begin position="350"/>
        <end position="373"/>
    </location>
</feature>
<evidence type="ECO:0000256" key="8">
    <source>
        <dbReference type="ARBA" id="ARBA00023224"/>
    </source>
</evidence>
<keyword evidence="2" id="KW-1003">Cell membrane</keyword>
<feature type="transmembrane region" description="Helical" evidence="11">
    <location>
        <begin position="273"/>
        <end position="297"/>
    </location>
</feature>
<feature type="transmembrane region" description="Helical" evidence="11">
    <location>
        <begin position="106"/>
        <end position="135"/>
    </location>
</feature>
<dbReference type="CDD" id="cd00637">
    <property type="entry name" value="7tm_classA_rhodopsin-like"/>
    <property type="match status" value="1"/>
</dbReference>
<feature type="domain" description="G-protein coupled receptors family 1 profile" evidence="12">
    <location>
        <begin position="126"/>
        <end position="399"/>
    </location>
</feature>
<evidence type="ECO:0000256" key="10">
    <source>
        <dbReference type="SAM" id="MobiDB-lite"/>
    </source>
</evidence>
<reference evidence="14" key="1">
    <citation type="submission" date="2017-01" db="EMBL/GenBank/DDBJ databases">
        <title>Comparative genomics of anhydrobiosis in the tardigrade Hypsibius dujardini.</title>
        <authorList>
            <person name="Yoshida Y."/>
            <person name="Koutsovoulos G."/>
            <person name="Laetsch D."/>
            <person name="Stevens L."/>
            <person name="Kumar S."/>
            <person name="Horikawa D."/>
            <person name="Ishino K."/>
            <person name="Komine S."/>
            <person name="Tomita M."/>
            <person name="Blaxter M."/>
            <person name="Arakawa K."/>
        </authorList>
    </citation>
    <scope>NUCLEOTIDE SEQUENCE [LARGE SCALE GENOMIC DNA]</scope>
    <source>
        <strain evidence="14">Z151</strain>
    </source>
</reference>
<comment type="subcellular location">
    <subcellularLocation>
        <location evidence="1">Cell membrane</location>
        <topology evidence="1">Multi-pass membrane protein</topology>
    </subcellularLocation>
</comment>
<evidence type="ECO:0000313" key="13">
    <source>
        <dbReference type="EMBL" id="OQV25772.1"/>
    </source>
</evidence>
<feature type="region of interest" description="Disordered" evidence="10">
    <location>
        <begin position="420"/>
        <end position="464"/>
    </location>
</feature>
<organism evidence="13 14">
    <name type="scientific">Hypsibius exemplaris</name>
    <name type="common">Freshwater tardigrade</name>
    <dbReference type="NCBI Taxonomy" id="2072580"/>
    <lineage>
        <taxon>Eukaryota</taxon>
        <taxon>Metazoa</taxon>
        <taxon>Ecdysozoa</taxon>
        <taxon>Tardigrada</taxon>
        <taxon>Eutardigrada</taxon>
        <taxon>Parachela</taxon>
        <taxon>Hypsibioidea</taxon>
        <taxon>Hypsibiidae</taxon>
        <taxon>Hypsibius</taxon>
    </lineage>
</organism>
<keyword evidence="5 9" id="KW-0297">G-protein coupled receptor</keyword>
<evidence type="ECO:0000256" key="4">
    <source>
        <dbReference type="ARBA" id="ARBA00022989"/>
    </source>
</evidence>
<dbReference type="GO" id="GO:0005886">
    <property type="term" value="C:plasma membrane"/>
    <property type="evidence" value="ECO:0007669"/>
    <property type="project" value="UniProtKB-SubCell"/>
</dbReference>
<dbReference type="InterPro" id="IPR000276">
    <property type="entry name" value="GPCR_Rhodpsn"/>
</dbReference>
<evidence type="ECO:0000256" key="1">
    <source>
        <dbReference type="ARBA" id="ARBA00004651"/>
    </source>
</evidence>
<dbReference type="InterPro" id="IPR017452">
    <property type="entry name" value="GPCR_Rhodpsn_7TM"/>
</dbReference>
<keyword evidence="4 11" id="KW-1133">Transmembrane helix</keyword>
<name>A0A1W0XEI7_HYPEX</name>
<feature type="transmembrane region" description="Helical" evidence="11">
    <location>
        <begin position="223"/>
        <end position="244"/>
    </location>
</feature>
<dbReference type="PROSITE" id="PS50262">
    <property type="entry name" value="G_PROTEIN_RECEP_F1_2"/>
    <property type="match status" value="1"/>
</dbReference>
<dbReference type="AlphaFoldDB" id="A0A1W0XEI7"/>
<dbReference type="Proteomes" id="UP000192578">
    <property type="component" value="Unassembled WGS sequence"/>
</dbReference>
<feature type="transmembrane region" description="Helical" evidence="11">
    <location>
        <begin position="147"/>
        <end position="167"/>
    </location>
</feature>
<dbReference type="SMART" id="SM01381">
    <property type="entry name" value="7TM_GPCR_Srsx"/>
    <property type="match status" value="1"/>
</dbReference>
<evidence type="ECO:0000256" key="6">
    <source>
        <dbReference type="ARBA" id="ARBA00023136"/>
    </source>
</evidence>
<dbReference type="Gene3D" id="1.20.1070.10">
    <property type="entry name" value="Rhodopsin 7-helix transmembrane proteins"/>
    <property type="match status" value="1"/>
</dbReference>
<keyword evidence="14" id="KW-1185">Reference proteome</keyword>
<dbReference type="OrthoDB" id="10044919at2759"/>
<keyword evidence="7 9" id="KW-0675">Receptor</keyword>
<dbReference type="PRINTS" id="PR00237">
    <property type="entry name" value="GPCRRHODOPSN"/>
</dbReference>
<dbReference type="PANTHER" id="PTHR24228:SF75">
    <property type="entry name" value="G-PROTEIN COUPLED RECEPTORS FAMILY 1 PROFILE DOMAIN-CONTAINING PROTEIN"/>
    <property type="match status" value="1"/>
</dbReference>
<evidence type="ECO:0000259" key="12">
    <source>
        <dbReference type="PROSITE" id="PS50262"/>
    </source>
</evidence>
<accession>A0A1W0XEI7</accession>
<dbReference type="PROSITE" id="PS00237">
    <property type="entry name" value="G_PROTEIN_RECEP_F1_1"/>
    <property type="match status" value="1"/>
</dbReference>
<keyword evidence="3 9" id="KW-0812">Transmembrane</keyword>
<proteinExistence type="inferred from homology"/>
<dbReference type="EMBL" id="MTYJ01000002">
    <property type="protein sequence ID" value="OQV25772.1"/>
    <property type="molecule type" value="Genomic_DNA"/>
</dbReference>
<evidence type="ECO:0000313" key="14">
    <source>
        <dbReference type="Proteomes" id="UP000192578"/>
    </source>
</evidence>
<evidence type="ECO:0000256" key="9">
    <source>
        <dbReference type="RuleBase" id="RU000688"/>
    </source>
</evidence>
<comment type="similarity">
    <text evidence="9">Belongs to the G-protein coupled receptor 1 family.</text>
</comment>
<dbReference type="GO" id="GO:0004930">
    <property type="term" value="F:G protein-coupled receptor activity"/>
    <property type="evidence" value="ECO:0007669"/>
    <property type="project" value="UniProtKB-KW"/>
</dbReference>
<protein>
    <submittedName>
        <fullName evidence="13">Melatonin receptor type 1C</fullName>
    </submittedName>
</protein>
<evidence type="ECO:0000256" key="7">
    <source>
        <dbReference type="ARBA" id="ARBA00023170"/>
    </source>
</evidence>
<dbReference type="FunFam" id="1.20.1070.10:FF:000345">
    <property type="entry name" value="40S ribosomal protein S27"/>
    <property type="match status" value="1"/>
</dbReference>
<keyword evidence="8 9" id="KW-0807">Transducer</keyword>
<dbReference type="Pfam" id="PF00001">
    <property type="entry name" value="7tm_1"/>
    <property type="match status" value="1"/>
</dbReference>
<keyword evidence="6 11" id="KW-0472">Membrane</keyword>
<gene>
    <name evidence="13" type="ORF">BV898_00698</name>
</gene>
<evidence type="ECO:0000256" key="3">
    <source>
        <dbReference type="ARBA" id="ARBA00022692"/>
    </source>
</evidence>
<evidence type="ECO:0000256" key="2">
    <source>
        <dbReference type="ARBA" id="ARBA00022475"/>
    </source>
</evidence>
<feature type="compositionally biased region" description="Polar residues" evidence="10">
    <location>
        <begin position="449"/>
        <end position="464"/>
    </location>
</feature>
<evidence type="ECO:0000256" key="11">
    <source>
        <dbReference type="SAM" id="Phobius"/>
    </source>
</evidence>
<dbReference type="PANTHER" id="PTHR24228">
    <property type="entry name" value="B2 BRADYKININ RECEPTOR/ANGIOTENSIN II RECEPTOR"/>
    <property type="match status" value="1"/>
</dbReference>
<evidence type="ECO:0000256" key="5">
    <source>
        <dbReference type="ARBA" id="ARBA00023040"/>
    </source>
</evidence>
<dbReference type="SUPFAM" id="SSF81321">
    <property type="entry name" value="Family A G protein-coupled receptor-like"/>
    <property type="match status" value="1"/>
</dbReference>
<comment type="caution">
    <text evidence="13">The sequence shown here is derived from an EMBL/GenBank/DDBJ whole genome shotgun (WGS) entry which is preliminary data.</text>
</comment>
<sequence>MREKDTGTHTKVTQYTLITFDAATVREHRPEQVVNCQLLTFVNGHADGNMERLQLPPIRWNVSDLQRLLPNLTGNENGMVNGSVNGTTTMTDLATTHPLLYLRTHFTLMVVLVFVLISSTVVGTIGNLLVILTLTLVQSLRSVGNMFILNLALADLVISTTVVPFNAVGALNGEVAFLNDNMLCNVIGSVCAPACMSSMWNMCVISLNRYILICYPHLYKQLFTPWSTFFICFMIWFLCHMAHIPNHVGWGKISWNPDFYLCTFDVLDTHSYAIFYVFLGVLLPLVGVLYGYVSIFFKVRAVKISVRQHRRGAVLEKVEKHGSTSTKSKRPVQTQVAGFTREDIRLAKTLFVAFAVFFLCWLPFALLVLFGQPRIIPKWIYVVAMFMAHGNSAMNPIIYGMSNKKFREGYRRVAKCSPNTVSSGAEGSSLAPKKHETLSNSKQRMHPSLSVNASFRNASLNPAE</sequence>